<reference evidence="1" key="1">
    <citation type="submission" date="2012-11" db="EMBL/GenBank/DDBJ databases">
        <title>Dependencies among metagenomic species, viruses, plasmids and units of genetic variation.</title>
        <authorList>
            <person name="Nielsen H.B."/>
            <person name="Almeida M."/>
            <person name="Juncker A.S."/>
            <person name="Rasmussen S."/>
            <person name="Li J."/>
            <person name="Sunagawa S."/>
            <person name="Plichta D."/>
            <person name="Gautier L."/>
            <person name="Le Chatelier E."/>
            <person name="Peletier E."/>
            <person name="Bonde I."/>
            <person name="Nielsen T."/>
            <person name="Manichanh C."/>
            <person name="Arumugam M."/>
            <person name="Batto J."/>
            <person name="Santos M.B.Q.D."/>
            <person name="Blom N."/>
            <person name="Borruel N."/>
            <person name="Burgdorf K.S."/>
            <person name="Boumezbeur F."/>
            <person name="Casellas F."/>
            <person name="Dore J."/>
            <person name="Guarner F."/>
            <person name="Hansen T."/>
            <person name="Hildebrand F."/>
            <person name="Kaas R.S."/>
            <person name="Kennedy S."/>
            <person name="Kristiansen K."/>
            <person name="Kultima J.R."/>
            <person name="Leonard P."/>
            <person name="Levenez F."/>
            <person name="Lund O."/>
            <person name="Moumen B."/>
            <person name="Le Paslier D."/>
            <person name="Pons N."/>
            <person name="Pedersen O."/>
            <person name="Prifti E."/>
            <person name="Qin J."/>
            <person name="Raes J."/>
            <person name="Tap J."/>
            <person name="Tims S."/>
            <person name="Ussery D.W."/>
            <person name="Yamada T."/>
            <person name="MetaHit consortium"/>
            <person name="Renault P."/>
            <person name="Sicheritz-Ponten T."/>
            <person name="Bork P."/>
            <person name="Wang J."/>
            <person name="Brunak S."/>
            <person name="Ehrlich S.D."/>
        </authorList>
    </citation>
    <scope>NUCLEOTIDE SEQUENCE [LARGE SCALE GENOMIC DNA]</scope>
</reference>
<gene>
    <name evidence="1" type="ORF">BN715_00339</name>
</gene>
<organism evidence="1">
    <name type="scientific">Megasphaera elsdenii CAG:570</name>
    <dbReference type="NCBI Taxonomy" id="1263087"/>
    <lineage>
        <taxon>Bacteria</taxon>
        <taxon>Bacillati</taxon>
        <taxon>Bacillota</taxon>
        <taxon>Negativicutes</taxon>
        <taxon>Veillonellales</taxon>
        <taxon>Veillonellaceae</taxon>
        <taxon>Megasphaera</taxon>
    </lineage>
</organism>
<comment type="caution">
    <text evidence="1">The sequence shown here is derived from an EMBL/GenBank/DDBJ whole genome shotgun (WGS) entry which is preliminary data.</text>
</comment>
<dbReference type="EMBL" id="CBKE010000396">
    <property type="protein sequence ID" value="CDF06110.1"/>
    <property type="molecule type" value="Genomic_DNA"/>
</dbReference>
<proteinExistence type="predicted"/>
<accession>R7MZS2</accession>
<dbReference type="Proteomes" id="UP000017908">
    <property type="component" value="Unassembled WGS sequence"/>
</dbReference>
<sequence>MLIGLDTADDFFAADDDVFFRRLSAVRTLGKDDVDVVIRDAGQIQFVDDIDEELIGMVPRTRDVSDDEADLVAILNFFLQRGAADRMTHAVDCGLFDIDSRDVFAFHDADDVFFREHDGLCIFTNIERKFF</sequence>
<name>R7MZS2_MEGEL</name>
<evidence type="ECO:0000313" key="1">
    <source>
        <dbReference type="EMBL" id="CDF06110.1"/>
    </source>
</evidence>
<protein>
    <submittedName>
        <fullName evidence="1">Uncharacterized protein</fullName>
    </submittedName>
</protein>
<dbReference type="AlphaFoldDB" id="R7MZS2"/>